<keyword evidence="11" id="KW-1185">Reference proteome</keyword>
<evidence type="ECO:0000313" key="10">
    <source>
        <dbReference type="EMBL" id="MBB5315869.1"/>
    </source>
</evidence>
<dbReference type="Proteomes" id="UP000568106">
    <property type="component" value="Unassembled WGS sequence"/>
</dbReference>
<evidence type="ECO:0000256" key="6">
    <source>
        <dbReference type="ARBA" id="ARBA00023008"/>
    </source>
</evidence>
<keyword evidence="8" id="KW-1133">Transmembrane helix</keyword>
<keyword evidence="4" id="KW-0479">Metal-binding</keyword>
<keyword evidence="3" id="KW-0813">Transport</keyword>
<evidence type="ECO:0000256" key="5">
    <source>
        <dbReference type="ARBA" id="ARBA00022982"/>
    </source>
</evidence>
<keyword evidence="7 8" id="KW-0472">Membrane</keyword>
<protein>
    <submittedName>
        <fullName evidence="10">Cytochrome c oxidase subunit 2</fullName>
    </submittedName>
</protein>
<dbReference type="GO" id="GO:0016020">
    <property type="term" value="C:membrane"/>
    <property type="evidence" value="ECO:0007669"/>
    <property type="project" value="UniProtKB-SubCell"/>
</dbReference>
<evidence type="ECO:0000256" key="1">
    <source>
        <dbReference type="ARBA" id="ARBA00004370"/>
    </source>
</evidence>
<dbReference type="GO" id="GO:0005507">
    <property type="term" value="F:copper ion binding"/>
    <property type="evidence" value="ECO:0007669"/>
    <property type="project" value="InterPro"/>
</dbReference>
<evidence type="ECO:0000313" key="11">
    <source>
        <dbReference type="Proteomes" id="UP000568106"/>
    </source>
</evidence>
<dbReference type="InterPro" id="IPR002429">
    <property type="entry name" value="CcO_II-like_C"/>
</dbReference>
<evidence type="ECO:0000256" key="2">
    <source>
        <dbReference type="ARBA" id="ARBA00007866"/>
    </source>
</evidence>
<dbReference type="InterPro" id="IPR045187">
    <property type="entry name" value="CcO_II"/>
</dbReference>
<keyword evidence="8" id="KW-0812">Transmembrane</keyword>
<dbReference type="PROSITE" id="PS50857">
    <property type="entry name" value="COX2_CUA"/>
    <property type="match status" value="1"/>
</dbReference>
<evidence type="ECO:0000259" key="9">
    <source>
        <dbReference type="PROSITE" id="PS50857"/>
    </source>
</evidence>
<reference evidence="10" key="1">
    <citation type="submission" date="2020-08" db="EMBL/GenBank/DDBJ databases">
        <title>Genomic Encyclopedia of Type Strains, Phase IV (KMG-V): Genome sequencing to study the core and pangenomes of soil and plant-associated prokaryotes.</title>
        <authorList>
            <person name="Whitman W."/>
        </authorList>
    </citation>
    <scope>NUCLEOTIDE SEQUENCE [LARGE SCALE GENOMIC DNA]</scope>
    <source>
        <strain evidence="10">M8UP27</strain>
    </source>
</reference>
<dbReference type="CDD" id="cd13919">
    <property type="entry name" value="CuRO_HCO_II_like_5"/>
    <property type="match status" value="1"/>
</dbReference>
<feature type="domain" description="Cytochrome oxidase subunit II copper A binding" evidence="9">
    <location>
        <begin position="116"/>
        <end position="258"/>
    </location>
</feature>
<dbReference type="InterPro" id="IPR001505">
    <property type="entry name" value="Copper_CuA"/>
</dbReference>
<sequence>MICSRLTSACLPSLCLRSLWLDHAAIRSPWLLPRDASAHGLALDHHLLLNLWIALALLALAHLILLIGLLARRHSEPTQLWRIEYLPLAALALLFAALTLKAERLWASSRYTGASPTALQVEVTGVQFAWYFRYPGPDATFGLTNPSLVAPGEGNPLGLSSTDPHSADDFVSSQLVLPANREVDLRLRAQDVIHGFSIPEMRLKQNAVPGQTIHLHFTPTTPGTYAILCTQLCGLGHYRMNATLLILPPDQFATWLAAKQKAAP</sequence>
<dbReference type="GO" id="GO:0042773">
    <property type="term" value="P:ATP synthesis coupled electron transport"/>
    <property type="evidence" value="ECO:0007669"/>
    <property type="project" value="TreeGrafter"/>
</dbReference>
<dbReference type="PRINTS" id="PR01166">
    <property type="entry name" value="CYCOXIDASEII"/>
</dbReference>
<evidence type="ECO:0000256" key="3">
    <source>
        <dbReference type="ARBA" id="ARBA00022448"/>
    </source>
</evidence>
<dbReference type="GO" id="GO:0004129">
    <property type="term" value="F:cytochrome-c oxidase activity"/>
    <property type="evidence" value="ECO:0007669"/>
    <property type="project" value="InterPro"/>
</dbReference>
<dbReference type="PANTHER" id="PTHR22888:SF9">
    <property type="entry name" value="CYTOCHROME C OXIDASE SUBUNIT 2"/>
    <property type="match status" value="1"/>
</dbReference>
<comment type="subcellular location">
    <subcellularLocation>
        <location evidence="1">Membrane</location>
    </subcellularLocation>
</comment>
<evidence type="ECO:0000256" key="4">
    <source>
        <dbReference type="ARBA" id="ARBA00022723"/>
    </source>
</evidence>
<gene>
    <name evidence="10" type="ORF">HDF09_000519</name>
</gene>
<dbReference type="SUPFAM" id="SSF49503">
    <property type="entry name" value="Cupredoxins"/>
    <property type="match status" value="1"/>
</dbReference>
<keyword evidence="5" id="KW-0249">Electron transport</keyword>
<comment type="caution">
    <text evidence="10">The sequence shown here is derived from an EMBL/GenBank/DDBJ whole genome shotgun (WGS) entry which is preliminary data.</text>
</comment>
<comment type="similarity">
    <text evidence="2">Belongs to the cytochrome c oxidase subunit 2 family.</text>
</comment>
<accession>A0A7W8MR39</accession>
<proteinExistence type="inferred from homology"/>
<dbReference type="InterPro" id="IPR008972">
    <property type="entry name" value="Cupredoxin"/>
</dbReference>
<dbReference type="AlphaFoldDB" id="A0A7W8MR39"/>
<organism evidence="10 11">
    <name type="scientific">Tunturiibacter empetritectus</name>
    <dbReference type="NCBI Taxonomy" id="3069691"/>
    <lineage>
        <taxon>Bacteria</taxon>
        <taxon>Pseudomonadati</taxon>
        <taxon>Acidobacteriota</taxon>
        <taxon>Terriglobia</taxon>
        <taxon>Terriglobales</taxon>
        <taxon>Acidobacteriaceae</taxon>
        <taxon>Tunturiibacter</taxon>
    </lineage>
</organism>
<keyword evidence="6" id="KW-0186">Copper</keyword>
<dbReference type="PROSITE" id="PS00078">
    <property type="entry name" value="COX2"/>
    <property type="match status" value="1"/>
</dbReference>
<dbReference type="PANTHER" id="PTHR22888">
    <property type="entry name" value="CYTOCHROME C OXIDASE, SUBUNIT II"/>
    <property type="match status" value="1"/>
</dbReference>
<evidence type="ECO:0000256" key="7">
    <source>
        <dbReference type="ARBA" id="ARBA00023136"/>
    </source>
</evidence>
<evidence type="ECO:0000256" key="8">
    <source>
        <dbReference type="SAM" id="Phobius"/>
    </source>
</evidence>
<dbReference type="Pfam" id="PF00116">
    <property type="entry name" value="COX2"/>
    <property type="match status" value="1"/>
</dbReference>
<dbReference type="EMBL" id="JACHDY010000001">
    <property type="protein sequence ID" value="MBB5315869.1"/>
    <property type="molecule type" value="Genomic_DNA"/>
</dbReference>
<dbReference type="Gene3D" id="2.60.40.420">
    <property type="entry name" value="Cupredoxins - blue copper proteins"/>
    <property type="match status" value="1"/>
</dbReference>
<name>A0A7W8MR39_9BACT</name>
<feature type="transmembrane region" description="Helical" evidence="8">
    <location>
        <begin position="48"/>
        <end position="71"/>
    </location>
</feature>
<feature type="transmembrane region" description="Helical" evidence="8">
    <location>
        <begin position="83"/>
        <end position="100"/>
    </location>
</feature>